<proteinExistence type="predicted"/>
<keyword evidence="2" id="KW-1185">Reference proteome</keyword>
<organism evidence="1 2">
    <name type="scientific">Longivirga aurantiaca</name>
    <dbReference type="NCBI Taxonomy" id="1837743"/>
    <lineage>
        <taxon>Bacteria</taxon>
        <taxon>Bacillati</taxon>
        <taxon>Actinomycetota</taxon>
        <taxon>Actinomycetes</taxon>
        <taxon>Sporichthyales</taxon>
        <taxon>Sporichthyaceae</taxon>
        <taxon>Longivirga</taxon>
    </lineage>
</organism>
<dbReference type="RefSeq" id="WP_386763794.1">
    <property type="nucleotide sequence ID" value="NZ_JBHSTI010000002.1"/>
</dbReference>
<evidence type="ECO:0000313" key="2">
    <source>
        <dbReference type="Proteomes" id="UP001596138"/>
    </source>
</evidence>
<sequence>MMADNPYGLDLATPSIALQTDDLEAARALLLERGVTAMGIGEHSGVRDFAFSHRRVAE</sequence>
<dbReference type="Proteomes" id="UP001596138">
    <property type="component" value="Unassembled WGS sequence"/>
</dbReference>
<name>A0ABW1SWN1_9ACTN</name>
<reference evidence="2" key="1">
    <citation type="journal article" date="2019" name="Int. J. Syst. Evol. Microbiol.">
        <title>The Global Catalogue of Microorganisms (GCM) 10K type strain sequencing project: providing services to taxonomists for standard genome sequencing and annotation.</title>
        <authorList>
            <consortium name="The Broad Institute Genomics Platform"/>
            <consortium name="The Broad Institute Genome Sequencing Center for Infectious Disease"/>
            <person name="Wu L."/>
            <person name="Ma J."/>
        </authorList>
    </citation>
    <scope>NUCLEOTIDE SEQUENCE [LARGE SCALE GENOMIC DNA]</scope>
    <source>
        <strain evidence="2">CGMCC 4.7317</strain>
    </source>
</reference>
<dbReference type="SUPFAM" id="SSF54593">
    <property type="entry name" value="Glyoxalase/Bleomycin resistance protein/Dihydroxybiphenyl dioxygenase"/>
    <property type="match status" value="1"/>
</dbReference>
<comment type="caution">
    <text evidence="1">The sequence shown here is derived from an EMBL/GenBank/DDBJ whole genome shotgun (WGS) entry which is preliminary data.</text>
</comment>
<gene>
    <name evidence="1" type="ORF">ACFQGU_02630</name>
</gene>
<dbReference type="EMBL" id="JBHSTI010000002">
    <property type="protein sequence ID" value="MFC6236758.1"/>
    <property type="molecule type" value="Genomic_DNA"/>
</dbReference>
<dbReference type="InterPro" id="IPR029068">
    <property type="entry name" value="Glyas_Bleomycin-R_OHBP_Dase"/>
</dbReference>
<evidence type="ECO:0000313" key="1">
    <source>
        <dbReference type="EMBL" id="MFC6236758.1"/>
    </source>
</evidence>
<protein>
    <submittedName>
        <fullName evidence="1">Uncharacterized protein</fullName>
    </submittedName>
</protein>
<accession>A0ABW1SWN1</accession>